<keyword evidence="3" id="KW-0288">FMN</keyword>
<evidence type="ECO:0000256" key="7">
    <source>
        <dbReference type="SAM" id="MobiDB-lite"/>
    </source>
</evidence>
<evidence type="ECO:0000256" key="2">
    <source>
        <dbReference type="ARBA" id="ARBA00022630"/>
    </source>
</evidence>
<name>A0A1R4K4S7_9MICO</name>
<dbReference type="GO" id="GO:0017150">
    <property type="term" value="F:tRNA dihydrouridine synthase activity"/>
    <property type="evidence" value="ECO:0007669"/>
    <property type="project" value="InterPro"/>
</dbReference>
<sequence>MLGAAGRDNGGSGRRGDVGHDGVVGPYEGVGVDESAAPRDAGAESNASSDDGGVQQHTAGGGAAEGRDRAAAVAGGPERLLRVGQCDPIHPESPAHLRPVQASVAGHEREQVVVRPRPQEQRLHQRRRAQADRRRGLGERGRAGVVTELDLQAARARVIRGPVDIAGGGLRRRHRFTRLSGTMGADMPTSTINPSPALSIGPLALDVPVILAPMAGITNTAFRRLCREYGAGLYVSEMITARALVERTPETMRLITHHPSETVRSIQLYGVDPYTIAESVRILVGEDRADHIDLNFGCPVPKVTRKGGGAALPWKATLFERIVSAAVTAAGDVPLTVKMRKGIDEDHLTYLDAGAAAEQAGVASIALHGRTASQHYSGQADWDAIARLKQHVTSVPVLGNGDIWSAEDALRMMAETGCDGVVVGRGCLGRPWLFGDLAAAFSGSDTRFRPGLSEVAAAFRRHAELLSEFFESEERGCRDVRKHVAWYFKGYPVGGGLRTQLATVESLDQLDELLAGLDHSQPYPGDGAEGPRGRAGHPKRTALPEGWLDSRELAEDERCGLTEGEGDTSGG</sequence>
<feature type="domain" description="DUS-like FMN-binding" evidence="8">
    <location>
        <begin position="210"/>
        <end position="512"/>
    </location>
</feature>
<accession>A0A1R4K4S7</accession>
<dbReference type="GO" id="GO:0003723">
    <property type="term" value="F:RNA binding"/>
    <property type="evidence" value="ECO:0007669"/>
    <property type="project" value="TreeGrafter"/>
</dbReference>
<protein>
    <submittedName>
        <fullName evidence="9">tRNA dihydrouridine synthase B</fullName>
        <ecNumber evidence="9">1.-.-.-</ecNumber>
    </submittedName>
</protein>
<dbReference type="Pfam" id="PF01207">
    <property type="entry name" value="Dus"/>
    <property type="match status" value="1"/>
</dbReference>
<feature type="region of interest" description="Disordered" evidence="7">
    <location>
        <begin position="518"/>
        <end position="571"/>
    </location>
</feature>
<dbReference type="EC" id="1.-.-.-" evidence="9"/>
<reference evidence="10" key="1">
    <citation type="submission" date="2017-02" db="EMBL/GenBank/DDBJ databases">
        <authorList>
            <person name="Dridi B."/>
        </authorList>
    </citation>
    <scope>NUCLEOTIDE SEQUENCE [LARGE SCALE GENOMIC DNA]</scope>
    <source>
        <strain evidence="10">EB411</strain>
    </source>
</reference>
<evidence type="ECO:0000256" key="1">
    <source>
        <dbReference type="ARBA" id="ARBA00001917"/>
    </source>
</evidence>
<dbReference type="Gene3D" id="3.20.20.70">
    <property type="entry name" value="Aldolase class I"/>
    <property type="match status" value="1"/>
</dbReference>
<keyword evidence="6 9" id="KW-0560">Oxidoreductase</keyword>
<dbReference type="NCBIfam" id="TIGR00737">
    <property type="entry name" value="nifR3_yhdG"/>
    <property type="match status" value="1"/>
</dbReference>
<feature type="region of interest" description="Disordered" evidence="7">
    <location>
        <begin position="105"/>
        <end position="139"/>
    </location>
</feature>
<feature type="compositionally biased region" description="Basic and acidic residues" evidence="7">
    <location>
        <begin position="548"/>
        <end position="560"/>
    </location>
</feature>
<keyword evidence="2" id="KW-0285">Flavoprotein</keyword>
<dbReference type="Gene3D" id="1.10.1200.80">
    <property type="entry name" value="Putative flavin oxidoreducatase, domain 2"/>
    <property type="match status" value="1"/>
</dbReference>
<dbReference type="Proteomes" id="UP000196778">
    <property type="component" value="Unassembled WGS sequence"/>
</dbReference>
<feature type="compositionally biased region" description="Basic and acidic residues" evidence="7">
    <location>
        <begin position="106"/>
        <end position="139"/>
    </location>
</feature>
<dbReference type="SUPFAM" id="SSF51395">
    <property type="entry name" value="FMN-linked oxidoreductases"/>
    <property type="match status" value="1"/>
</dbReference>
<dbReference type="InterPro" id="IPR013785">
    <property type="entry name" value="Aldolase_TIM"/>
</dbReference>
<dbReference type="InterPro" id="IPR035587">
    <property type="entry name" value="DUS-like_FMN-bd"/>
</dbReference>
<organism evidence="9 10">
    <name type="scientific">Mycetocola reblochoni REB411</name>
    <dbReference type="NCBI Taxonomy" id="1255698"/>
    <lineage>
        <taxon>Bacteria</taxon>
        <taxon>Bacillati</taxon>
        <taxon>Actinomycetota</taxon>
        <taxon>Actinomycetes</taxon>
        <taxon>Micrococcales</taxon>
        <taxon>Microbacteriaceae</taxon>
        <taxon>Mycetocola</taxon>
    </lineage>
</organism>
<keyword evidence="5" id="KW-0521">NADP</keyword>
<feature type="region of interest" description="Disordered" evidence="7">
    <location>
        <begin position="1"/>
        <end position="73"/>
    </location>
</feature>
<comment type="cofactor">
    <cofactor evidence="1">
        <name>FMN</name>
        <dbReference type="ChEBI" id="CHEBI:58210"/>
    </cofactor>
</comment>
<evidence type="ECO:0000256" key="3">
    <source>
        <dbReference type="ARBA" id="ARBA00022643"/>
    </source>
</evidence>
<keyword evidence="10" id="KW-1185">Reference proteome</keyword>
<evidence type="ECO:0000256" key="5">
    <source>
        <dbReference type="ARBA" id="ARBA00022857"/>
    </source>
</evidence>
<dbReference type="PROSITE" id="PS01136">
    <property type="entry name" value="UPF0034"/>
    <property type="match status" value="1"/>
</dbReference>
<evidence type="ECO:0000313" key="9">
    <source>
        <dbReference type="EMBL" id="SJN39075.1"/>
    </source>
</evidence>
<dbReference type="PANTHER" id="PTHR45846">
    <property type="entry name" value="TRNA-DIHYDROURIDINE(47) SYNTHASE [NAD(P)(+)]-LIKE"/>
    <property type="match status" value="1"/>
</dbReference>
<evidence type="ECO:0000259" key="8">
    <source>
        <dbReference type="Pfam" id="PF01207"/>
    </source>
</evidence>
<gene>
    <name evidence="9" type="ORF">FM119_11285</name>
</gene>
<dbReference type="PANTHER" id="PTHR45846:SF1">
    <property type="entry name" value="TRNA-DIHYDROURIDINE(47) SYNTHASE [NAD(P)(+)]-LIKE"/>
    <property type="match status" value="1"/>
</dbReference>
<dbReference type="EMBL" id="FUKR01000064">
    <property type="protein sequence ID" value="SJN39075.1"/>
    <property type="molecule type" value="Genomic_DNA"/>
</dbReference>
<dbReference type="InterPro" id="IPR018517">
    <property type="entry name" value="tRNA_hU_synthase_CS"/>
</dbReference>
<evidence type="ECO:0000256" key="6">
    <source>
        <dbReference type="ARBA" id="ARBA00023002"/>
    </source>
</evidence>
<keyword evidence="4" id="KW-0819">tRNA processing</keyword>
<dbReference type="AlphaFoldDB" id="A0A1R4K4S7"/>
<dbReference type="InterPro" id="IPR004652">
    <property type="entry name" value="DusB-like"/>
</dbReference>
<proteinExistence type="predicted"/>
<dbReference type="GO" id="GO:0050660">
    <property type="term" value="F:flavin adenine dinucleotide binding"/>
    <property type="evidence" value="ECO:0007669"/>
    <property type="project" value="InterPro"/>
</dbReference>
<evidence type="ECO:0000256" key="4">
    <source>
        <dbReference type="ARBA" id="ARBA00022694"/>
    </source>
</evidence>
<dbReference type="CDD" id="cd02801">
    <property type="entry name" value="DUS_like_FMN"/>
    <property type="match status" value="1"/>
</dbReference>
<dbReference type="InterPro" id="IPR024036">
    <property type="entry name" value="tRNA-dHydroUridine_Synthase_C"/>
</dbReference>
<evidence type="ECO:0000313" key="10">
    <source>
        <dbReference type="Proteomes" id="UP000196778"/>
    </source>
</evidence>